<sequence length="294" mass="34448">MISILIPAYNYDVSDLVRSLLKEGQSLPLAFEIICWDDCSPNVSISESNKALAQESEYYTYFRSETNLGRTQTRTLLAEKAKYNRLLFLDSDVMPENESFLKNYIATISPEKPIIFGGYQYVSQYDNPTSMLRWTYGRSRESHIATTRNKKPYHYIFSGNILIDKDIFLNIKFPENNFYGMDSYFSYQLYKNTIPVVHIDNPVLHLGLENNEIFFKKSLEAVKIRKHFFPELPGIENINSLVKNYNRLKRFRMDKPVGFFFNLSEPLLRKMILGKNQSLFCLDLYRLGYICVIK</sequence>
<gene>
    <name evidence="2" type="ORF">NOX80_17855</name>
</gene>
<reference evidence="2" key="1">
    <citation type="submission" date="2022-07" db="EMBL/GenBank/DDBJ databases">
        <title>Isolation, identification, and degradation of a PFOSA degrading strain from sewage treatment plant.</title>
        <authorList>
            <person name="Zhang L."/>
            <person name="Huo Y."/>
        </authorList>
    </citation>
    <scope>NUCLEOTIDE SEQUENCE</scope>
    <source>
        <strain evidence="2">C1</strain>
    </source>
</reference>
<evidence type="ECO:0000259" key="1">
    <source>
        <dbReference type="Pfam" id="PF00535"/>
    </source>
</evidence>
<proteinExistence type="predicted"/>
<dbReference type="EMBL" id="CP101751">
    <property type="protein sequence ID" value="UUC45473.1"/>
    <property type="molecule type" value="Genomic_DNA"/>
</dbReference>
<dbReference type="RefSeq" id="WP_256551168.1">
    <property type="nucleotide sequence ID" value="NZ_CP101751.1"/>
</dbReference>
<dbReference type="InterPro" id="IPR001173">
    <property type="entry name" value="Glyco_trans_2-like"/>
</dbReference>
<organism evidence="2 3">
    <name type="scientific">Flavobacterium cerinum</name>
    <dbReference type="NCBI Taxonomy" id="2502784"/>
    <lineage>
        <taxon>Bacteria</taxon>
        <taxon>Pseudomonadati</taxon>
        <taxon>Bacteroidota</taxon>
        <taxon>Flavobacteriia</taxon>
        <taxon>Flavobacteriales</taxon>
        <taxon>Flavobacteriaceae</taxon>
        <taxon>Flavobacterium</taxon>
    </lineage>
</organism>
<dbReference type="Pfam" id="PF00535">
    <property type="entry name" value="Glycos_transf_2"/>
    <property type="match status" value="1"/>
</dbReference>
<protein>
    <submittedName>
        <fullName evidence="2">Glycosyltransferase</fullName>
    </submittedName>
</protein>
<dbReference type="PANTHER" id="PTHR22916">
    <property type="entry name" value="GLYCOSYLTRANSFERASE"/>
    <property type="match status" value="1"/>
</dbReference>
<keyword evidence="3" id="KW-1185">Reference proteome</keyword>
<evidence type="ECO:0000313" key="3">
    <source>
        <dbReference type="Proteomes" id="UP001059844"/>
    </source>
</evidence>
<dbReference type="Gene3D" id="3.90.550.10">
    <property type="entry name" value="Spore Coat Polysaccharide Biosynthesis Protein SpsA, Chain A"/>
    <property type="match status" value="1"/>
</dbReference>
<dbReference type="SUPFAM" id="SSF53448">
    <property type="entry name" value="Nucleotide-diphospho-sugar transferases"/>
    <property type="match status" value="1"/>
</dbReference>
<dbReference type="InterPro" id="IPR029044">
    <property type="entry name" value="Nucleotide-diphossugar_trans"/>
</dbReference>
<name>A0ABY5IRN4_9FLAO</name>
<dbReference type="PANTHER" id="PTHR22916:SF3">
    <property type="entry name" value="UDP-GLCNAC:BETAGAL BETA-1,3-N-ACETYLGLUCOSAMINYLTRANSFERASE-LIKE PROTEIN 1"/>
    <property type="match status" value="1"/>
</dbReference>
<feature type="domain" description="Glycosyltransferase 2-like" evidence="1">
    <location>
        <begin position="3"/>
        <end position="156"/>
    </location>
</feature>
<accession>A0ABY5IRN4</accession>
<dbReference type="Proteomes" id="UP001059844">
    <property type="component" value="Chromosome"/>
</dbReference>
<evidence type="ECO:0000313" key="2">
    <source>
        <dbReference type="EMBL" id="UUC45473.1"/>
    </source>
</evidence>
<dbReference type="CDD" id="cd00761">
    <property type="entry name" value="Glyco_tranf_GTA_type"/>
    <property type="match status" value="1"/>
</dbReference>